<dbReference type="InterPro" id="IPR036259">
    <property type="entry name" value="MFS_trans_sf"/>
</dbReference>
<keyword evidence="9" id="KW-1185">Reference proteome</keyword>
<keyword evidence="5 6" id="KW-0472">Membrane</keyword>
<name>A0AA37GK90_9PEZI</name>
<feature type="transmembrane region" description="Helical" evidence="6">
    <location>
        <begin position="51"/>
        <end position="68"/>
    </location>
</feature>
<feature type="transmembrane region" description="Helical" evidence="6">
    <location>
        <begin position="18"/>
        <end position="39"/>
    </location>
</feature>
<evidence type="ECO:0000256" key="1">
    <source>
        <dbReference type="ARBA" id="ARBA00004141"/>
    </source>
</evidence>
<feature type="transmembrane region" description="Helical" evidence="6">
    <location>
        <begin position="320"/>
        <end position="339"/>
    </location>
</feature>
<dbReference type="Proteomes" id="UP001055172">
    <property type="component" value="Unassembled WGS sequence"/>
</dbReference>
<evidence type="ECO:0000313" key="8">
    <source>
        <dbReference type="EMBL" id="GJC82574.1"/>
    </source>
</evidence>
<dbReference type="PROSITE" id="PS50850">
    <property type="entry name" value="MFS"/>
    <property type="match status" value="1"/>
</dbReference>
<evidence type="ECO:0000256" key="6">
    <source>
        <dbReference type="SAM" id="Phobius"/>
    </source>
</evidence>
<evidence type="ECO:0000256" key="2">
    <source>
        <dbReference type="ARBA" id="ARBA00008335"/>
    </source>
</evidence>
<accession>A0AA37GK90</accession>
<dbReference type="SUPFAM" id="SSF103473">
    <property type="entry name" value="MFS general substrate transporter"/>
    <property type="match status" value="1"/>
</dbReference>
<proteinExistence type="inferred from homology"/>
<evidence type="ECO:0000259" key="7">
    <source>
        <dbReference type="PROSITE" id="PS50850"/>
    </source>
</evidence>
<dbReference type="Gene3D" id="1.20.1250.20">
    <property type="entry name" value="MFS general substrate transporter like domains"/>
    <property type="match status" value="1"/>
</dbReference>
<dbReference type="GO" id="GO:0022857">
    <property type="term" value="F:transmembrane transporter activity"/>
    <property type="evidence" value="ECO:0007669"/>
    <property type="project" value="InterPro"/>
</dbReference>
<feature type="domain" description="Major facilitator superfamily (MFS) profile" evidence="7">
    <location>
        <begin position="1"/>
        <end position="445"/>
    </location>
</feature>
<comment type="caution">
    <text evidence="8">The sequence shown here is derived from an EMBL/GenBank/DDBJ whole genome shotgun (WGS) entry which is preliminary data.</text>
</comment>
<feature type="transmembrane region" description="Helical" evidence="6">
    <location>
        <begin position="139"/>
        <end position="157"/>
    </location>
</feature>
<evidence type="ECO:0000256" key="4">
    <source>
        <dbReference type="ARBA" id="ARBA00022989"/>
    </source>
</evidence>
<sequence>MFAPGIPRIMVEFGETSAVASTFVLSIYILGFAFGPLAIAPMSEVFGRERLYIWGNIPFAVFSVGVAFSKNMAMMMAFRFLMGLIGAVPLTIGSGSIADVMPVELRGRALSAWALGPLLGPSVGPIAGGYLIQAAGWRWVFWLVAIMTYPVIGRNLYPHLLSPLILERKAERIRKATGNQNLRSKLQKEDKMSDTFKLAILRPMKLLFLTPIVALMALYVAIIYGIYFLLITTFSFVYKDRYGLDKGATGLAFLPAGVGLVIGVISFGALSDSVVLGNNTEGIAHRPEARITPMLTMPCCALLPIGLFVYCWAAEKGVQFVVPMLGVAIVCICLMGVIVSPNKRIMPKTCIANSVGKMCIQNYLIDTYPQYAASATAVLTVLRSVAGALLPLGGLEMYNTLGLGWGNSLLGFPIPLVFFVFGERIRVKFKLALDFWTHVFPVSTV</sequence>
<feature type="transmembrane region" description="Helical" evidence="6">
    <location>
        <begin position="212"/>
        <end position="238"/>
    </location>
</feature>
<dbReference type="CDD" id="cd17323">
    <property type="entry name" value="MFS_Tpo1_MDR_like"/>
    <property type="match status" value="1"/>
</dbReference>
<dbReference type="PANTHER" id="PTHR23502:SF68">
    <property type="entry name" value="MULTIDRUG TRANSPORTER, PUTATIVE (AFU_ORTHOLOGUE AFUA_3G01120)-RELATED"/>
    <property type="match status" value="1"/>
</dbReference>
<dbReference type="AlphaFoldDB" id="A0AA37GK90"/>
<gene>
    <name evidence="8" type="ORF">ColLi_05412</name>
</gene>
<protein>
    <submittedName>
        <fullName evidence="8">Efflux pump rdc3</fullName>
    </submittedName>
</protein>
<feature type="transmembrane region" description="Helical" evidence="6">
    <location>
        <begin position="291"/>
        <end position="313"/>
    </location>
</feature>
<feature type="transmembrane region" description="Helical" evidence="6">
    <location>
        <begin position="80"/>
        <end position="98"/>
    </location>
</feature>
<comment type="subcellular location">
    <subcellularLocation>
        <location evidence="1">Membrane</location>
        <topology evidence="1">Multi-pass membrane protein</topology>
    </subcellularLocation>
</comment>
<evidence type="ECO:0000313" key="9">
    <source>
        <dbReference type="Proteomes" id="UP001055172"/>
    </source>
</evidence>
<evidence type="ECO:0000256" key="3">
    <source>
        <dbReference type="ARBA" id="ARBA00022692"/>
    </source>
</evidence>
<comment type="similarity">
    <text evidence="2">Belongs to the major facilitator superfamily.</text>
</comment>
<dbReference type="InterPro" id="IPR011701">
    <property type="entry name" value="MFS"/>
</dbReference>
<dbReference type="EMBL" id="BPPX01000009">
    <property type="protein sequence ID" value="GJC82574.1"/>
    <property type="molecule type" value="Genomic_DNA"/>
</dbReference>
<dbReference type="GO" id="GO:0016020">
    <property type="term" value="C:membrane"/>
    <property type="evidence" value="ECO:0007669"/>
    <property type="project" value="UniProtKB-SubCell"/>
</dbReference>
<reference evidence="8 9" key="1">
    <citation type="submission" date="2021-07" db="EMBL/GenBank/DDBJ databases">
        <title>Genome data of Colletotrichum spaethianum.</title>
        <authorList>
            <person name="Utami Y.D."/>
            <person name="Hiruma K."/>
        </authorList>
    </citation>
    <scope>NUCLEOTIDE SEQUENCE [LARGE SCALE GENOMIC DNA]</scope>
    <source>
        <strain evidence="8 9">MAFF 242679</strain>
    </source>
</reference>
<dbReference type="InterPro" id="IPR020846">
    <property type="entry name" value="MFS_dom"/>
</dbReference>
<feature type="transmembrane region" description="Helical" evidence="6">
    <location>
        <begin position="250"/>
        <end position="271"/>
    </location>
</feature>
<feature type="transmembrane region" description="Helical" evidence="6">
    <location>
        <begin position="402"/>
        <end position="421"/>
    </location>
</feature>
<keyword evidence="4 6" id="KW-1133">Transmembrane helix</keyword>
<organism evidence="8 9">
    <name type="scientific">Colletotrichum liriopes</name>
    <dbReference type="NCBI Taxonomy" id="708192"/>
    <lineage>
        <taxon>Eukaryota</taxon>
        <taxon>Fungi</taxon>
        <taxon>Dikarya</taxon>
        <taxon>Ascomycota</taxon>
        <taxon>Pezizomycotina</taxon>
        <taxon>Sordariomycetes</taxon>
        <taxon>Hypocreomycetidae</taxon>
        <taxon>Glomerellales</taxon>
        <taxon>Glomerellaceae</taxon>
        <taxon>Colletotrichum</taxon>
        <taxon>Colletotrichum spaethianum species complex</taxon>
    </lineage>
</organism>
<evidence type="ECO:0000256" key="5">
    <source>
        <dbReference type="ARBA" id="ARBA00023136"/>
    </source>
</evidence>
<keyword evidence="3 6" id="KW-0812">Transmembrane</keyword>
<dbReference type="Pfam" id="PF07690">
    <property type="entry name" value="MFS_1"/>
    <property type="match status" value="1"/>
</dbReference>
<dbReference type="PANTHER" id="PTHR23502">
    <property type="entry name" value="MAJOR FACILITATOR SUPERFAMILY"/>
    <property type="match status" value="1"/>
</dbReference>
<feature type="transmembrane region" description="Helical" evidence="6">
    <location>
        <begin position="110"/>
        <end position="132"/>
    </location>
</feature>